<evidence type="ECO:0000313" key="2">
    <source>
        <dbReference type="Proteomes" id="UP001597116"/>
    </source>
</evidence>
<organism evidence="1 2">
    <name type="scientific">Larkinella insperata</name>
    <dbReference type="NCBI Taxonomy" id="332158"/>
    <lineage>
        <taxon>Bacteria</taxon>
        <taxon>Pseudomonadati</taxon>
        <taxon>Bacteroidota</taxon>
        <taxon>Cytophagia</taxon>
        <taxon>Cytophagales</taxon>
        <taxon>Spirosomataceae</taxon>
        <taxon>Larkinella</taxon>
    </lineage>
</organism>
<name>A0ABW3Q9R2_9BACT</name>
<dbReference type="Proteomes" id="UP001597116">
    <property type="component" value="Unassembled WGS sequence"/>
</dbReference>
<dbReference type="EMBL" id="JBHTLP010000008">
    <property type="protein sequence ID" value="MFD1142177.1"/>
    <property type="molecule type" value="Genomic_DNA"/>
</dbReference>
<sequence>MKSIILPFILLAFLGNGCVSFESVKTVGKVGTALTDYKAVNEDVTFLCTEIKSMQGFEKLPCDSLADRSKRINRGVDILVGYSDALLLATQDGDFTLSDVVEQTVRAGNAAQWMAVNENQLAGAKEVSDGIQQLITGSIKRRAIGQAVKTQGSSVDRVCTGLLELISLQRQLFQTYLTSVQLRANENAGFQLALARKNNIDLTPLNLDKDVLTLVKLYVNAETKKLDQVETTVKAFRIGHQELVKQAGKVGRKKDGEVVKQIILSLKGIYTGIEQFTTPLTAN</sequence>
<dbReference type="RefSeq" id="WP_265992676.1">
    <property type="nucleotide sequence ID" value="NZ_CP110973.1"/>
</dbReference>
<evidence type="ECO:0000313" key="1">
    <source>
        <dbReference type="EMBL" id="MFD1142177.1"/>
    </source>
</evidence>
<accession>A0ABW3Q9R2</accession>
<protein>
    <submittedName>
        <fullName evidence="1">Uncharacterized protein</fullName>
    </submittedName>
</protein>
<gene>
    <name evidence="1" type="ORF">ACFQ4C_13710</name>
</gene>
<comment type="caution">
    <text evidence="1">The sequence shown here is derived from an EMBL/GenBank/DDBJ whole genome shotgun (WGS) entry which is preliminary data.</text>
</comment>
<keyword evidence="2" id="KW-1185">Reference proteome</keyword>
<proteinExistence type="predicted"/>
<reference evidence="2" key="1">
    <citation type="journal article" date="2019" name="Int. J. Syst. Evol. Microbiol.">
        <title>The Global Catalogue of Microorganisms (GCM) 10K type strain sequencing project: providing services to taxonomists for standard genome sequencing and annotation.</title>
        <authorList>
            <consortium name="The Broad Institute Genomics Platform"/>
            <consortium name="The Broad Institute Genome Sequencing Center for Infectious Disease"/>
            <person name="Wu L."/>
            <person name="Ma J."/>
        </authorList>
    </citation>
    <scope>NUCLEOTIDE SEQUENCE [LARGE SCALE GENOMIC DNA]</scope>
    <source>
        <strain evidence="2">CCUG 55608</strain>
    </source>
</reference>